<keyword evidence="6" id="KW-0067">ATP-binding</keyword>
<dbReference type="GeneID" id="3405604"/>
<organism evidence="9 10">
    <name type="scientific">Entamoeba histolytica (strain ATCC 30459 / HM-1:IMSS / ABRM)</name>
    <dbReference type="NCBI Taxonomy" id="294381"/>
    <lineage>
        <taxon>Eukaryota</taxon>
        <taxon>Amoebozoa</taxon>
        <taxon>Evosea</taxon>
        <taxon>Archamoebae</taxon>
        <taxon>Mastigamoebida</taxon>
        <taxon>Entamoebidae</taxon>
        <taxon>Entamoeba</taxon>
    </lineage>
</organism>
<dbReference type="InterPro" id="IPR006083">
    <property type="entry name" value="PRK/URK"/>
</dbReference>
<reference evidence="9" key="1">
    <citation type="journal article" date="2005" name="Nature">
        <title>The genome of the protist parasite Entamoeba histolytica.</title>
        <authorList>
            <person name="Loftus B."/>
            <person name="Anderson I."/>
            <person name="Davies R."/>
            <person name="Alsmark U.C."/>
            <person name="Samuelson J."/>
            <person name="Amedeo P."/>
            <person name="Roncaglia P."/>
            <person name="Berriman M."/>
            <person name="Hirt R.P."/>
            <person name="Mann B.J."/>
            <person name="Nozaki T."/>
            <person name="Suh B."/>
            <person name="Pop M."/>
            <person name="Duchene M."/>
            <person name="Ackers J."/>
            <person name="Tannich E."/>
            <person name="Leippe M."/>
            <person name="Hofer M."/>
            <person name="Bruchhaus I."/>
            <person name="Willhoeft U."/>
            <person name="Bhattacharya A."/>
            <person name="Chillingworth T."/>
            <person name="Churcher C."/>
            <person name="Hance Z."/>
            <person name="Harris B."/>
            <person name="Harris D."/>
            <person name="Jagels K."/>
            <person name="Moule S."/>
            <person name="Mungall K."/>
            <person name="Ormond D."/>
            <person name="Squares R."/>
            <person name="Whitehead S."/>
            <person name="Quail M.A."/>
            <person name="Rabbinowitsch E."/>
            <person name="Norbertczak H."/>
            <person name="Price C."/>
            <person name="Wang Z."/>
            <person name="Guillen N."/>
            <person name="Gilchrist C."/>
            <person name="Stroup S.E."/>
            <person name="Bhattacharya S."/>
            <person name="Lohia A."/>
            <person name="Foster P.G."/>
            <person name="Sicheritz-Ponten T."/>
            <person name="Weber C."/>
            <person name="Singh U."/>
            <person name="Mukherjee C."/>
            <person name="El-Sayed N.M."/>
            <person name="Petri W.A.Jr."/>
            <person name="Clark C.G."/>
            <person name="Embley T.M."/>
            <person name="Barrell B."/>
            <person name="Fraser C.M."/>
            <person name="Hall N."/>
        </authorList>
    </citation>
    <scope>NUCLEOTIDE SEQUENCE [LARGE SCALE GENOMIC DNA]</scope>
    <source>
        <strain evidence="9">HM-1:IMSS</strain>
    </source>
</reference>
<dbReference type="AlphaFoldDB" id="C4LY69"/>
<dbReference type="OMA" id="NICKNRM"/>
<dbReference type="GO" id="GO:0044206">
    <property type="term" value="P:UMP salvage"/>
    <property type="evidence" value="ECO:0007669"/>
    <property type="project" value="UniProtKB-UniPathway"/>
</dbReference>
<evidence type="ECO:0000256" key="7">
    <source>
        <dbReference type="SAM" id="MobiDB-lite"/>
    </source>
</evidence>
<dbReference type="UniPathway" id="UPA00574">
    <property type="reaction ID" value="UER00637"/>
</dbReference>
<accession>C4LY69</accession>
<keyword evidence="10" id="KW-1185">Reference proteome</keyword>
<keyword evidence="5" id="KW-0418">Kinase</keyword>
<dbReference type="SUPFAM" id="SSF52540">
    <property type="entry name" value="P-loop containing nucleoside triphosphate hydrolases"/>
    <property type="match status" value="1"/>
</dbReference>
<dbReference type="CDD" id="cd02023">
    <property type="entry name" value="UMPK"/>
    <property type="match status" value="1"/>
</dbReference>
<evidence type="ECO:0000256" key="5">
    <source>
        <dbReference type="ARBA" id="ARBA00022777"/>
    </source>
</evidence>
<dbReference type="InterPro" id="IPR027417">
    <property type="entry name" value="P-loop_NTPase"/>
</dbReference>
<keyword evidence="4" id="KW-0547">Nucleotide-binding</keyword>
<dbReference type="GO" id="GO:0005737">
    <property type="term" value="C:cytoplasm"/>
    <property type="evidence" value="ECO:0000318"/>
    <property type="project" value="GO_Central"/>
</dbReference>
<dbReference type="GO" id="GO:0005524">
    <property type="term" value="F:ATP binding"/>
    <property type="evidence" value="ECO:0007669"/>
    <property type="project" value="UniProtKB-KW"/>
</dbReference>
<dbReference type="VEuPathDB" id="AmoebaDB:EHI5A_230320"/>
<keyword evidence="3" id="KW-0808">Transferase</keyword>
<dbReference type="Gene3D" id="3.40.50.300">
    <property type="entry name" value="P-loop containing nucleotide triphosphate hydrolases"/>
    <property type="match status" value="1"/>
</dbReference>
<evidence type="ECO:0000256" key="1">
    <source>
        <dbReference type="ARBA" id="ARBA00004690"/>
    </source>
</evidence>
<evidence type="ECO:0000256" key="3">
    <source>
        <dbReference type="ARBA" id="ARBA00022679"/>
    </source>
</evidence>
<evidence type="ECO:0000313" key="10">
    <source>
        <dbReference type="Proteomes" id="UP000001926"/>
    </source>
</evidence>
<evidence type="ECO:0000256" key="4">
    <source>
        <dbReference type="ARBA" id="ARBA00022741"/>
    </source>
</evidence>
<dbReference type="VEuPathDB" id="AmoebaDB:EHI7A_103240"/>
<dbReference type="PANTHER" id="PTHR10285">
    <property type="entry name" value="URIDINE KINASE"/>
    <property type="match status" value="1"/>
</dbReference>
<evidence type="ECO:0000313" key="9">
    <source>
        <dbReference type="EMBL" id="EAL45913.2"/>
    </source>
</evidence>
<dbReference type="InterPro" id="IPR000764">
    <property type="entry name" value="Uridine_kinase-like"/>
</dbReference>
<dbReference type="RefSeq" id="XP_651299.2">
    <property type="nucleotide sequence ID" value="XM_646207.2"/>
</dbReference>
<dbReference type="VEuPathDB" id="AmoebaDB:EHI5A_074350"/>
<dbReference type="Pfam" id="PF00485">
    <property type="entry name" value="PRK"/>
    <property type="match status" value="1"/>
</dbReference>
<proteinExistence type="predicted"/>
<feature type="domain" description="Phosphoribulokinase/uridine kinase" evidence="8">
    <location>
        <begin position="17"/>
        <end position="201"/>
    </location>
</feature>
<protein>
    <recommendedName>
        <fullName evidence="2">uridine/cytidine kinase</fullName>
        <ecNumber evidence="2">2.7.1.48</ecNumber>
    </recommendedName>
</protein>
<name>C4LY69_ENTH1</name>
<dbReference type="FunCoup" id="C4LY69">
    <property type="interactions" value="43"/>
</dbReference>
<dbReference type="GO" id="GO:0004849">
    <property type="term" value="F:uridine kinase activity"/>
    <property type="evidence" value="ECO:0000318"/>
    <property type="project" value="GO_Central"/>
</dbReference>
<dbReference type="PRINTS" id="PR00988">
    <property type="entry name" value="URIDINKINASE"/>
</dbReference>
<dbReference type="VEuPathDB" id="AmoebaDB:KM1_087150"/>
<dbReference type="VEuPathDB" id="AmoebaDB:EHI_051730"/>
<gene>
    <name evidence="9" type="ORF">EHI_051730</name>
</gene>
<dbReference type="OrthoDB" id="10257085at2759"/>
<dbReference type="EC" id="2.7.1.48" evidence="2"/>
<comment type="pathway">
    <text evidence="1">Pyrimidine metabolism; UMP biosynthesis via salvage pathway; UMP from uridine: step 1/1.</text>
</comment>
<evidence type="ECO:0000256" key="6">
    <source>
        <dbReference type="ARBA" id="ARBA00022840"/>
    </source>
</evidence>
<feature type="region of interest" description="Disordered" evidence="7">
    <location>
        <begin position="315"/>
        <end position="340"/>
    </location>
</feature>
<dbReference type="HOGENOM" id="CLU_702922_0_0_1"/>
<evidence type="ECO:0000256" key="2">
    <source>
        <dbReference type="ARBA" id="ARBA00012137"/>
    </source>
</evidence>
<dbReference type="KEGG" id="ehi:EHI_051730"/>
<evidence type="ECO:0000259" key="8">
    <source>
        <dbReference type="Pfam" id="PF00485"/>
    </source>
</evidence>
<dbReference type="VEuPathDB" id="AmoebaDB:EHI8A_042000"/>
<dbReference type="STRING" id="5759.C4LY69"/>
<dbReference type="Proteomes" id="UP000001926">
    <property type="component" value="Partially assembled WGS sequence"/>
</dbReference>
<dbReference type="VEuPathDB" id="AmoebaDB:KM1_314870"/>
<dbReference type="NCBIfam" id="NF004018">
    <property type="entry name" value="PRK05480.1"/>
    <property type="match status" value="1"/>
</dbReference>
<reference evidence="9" key="2">
    <citation type="submission" date="2007-03" db="EMBL/GenBank/DDBJ databases">
        <authorList>
            <person name="Lorenzi H."/>
            <person name="Amedeo P."/>
            <person name="Inman J."/>
            <person name="Schobel S."/>
            <person name="Caler E."/>
        </authorList>
    </citation>
    <scope>GENOME REANNOTATION</scope>
    <source>
        <strain evidence="9">HM-1:IMSS</strain>
    </source>
</reference>
<dbReference type="InParanoid" id="C4LY69"/>
<dbReference type="FunFam" id="3.40.50.300:FF:001802">
    <property type="entry name" value="Uridine-cytidine kinase 1"/>
    <property type="match status" value="1"/>
</dbReference>
<sequence>MSQDTFRYHFYNNPTVLIAVAGGTASGKTTFCQEIANTLKGEKFVVISQDSFYRPLTKEEHDNVAEYNFDSPSSFDWDLIIDTLKKIKAKKNVSLPVYDYVTHSRKPDWVSVETGDVVIFEGLYTFYQMKEYENYFDMFDLKIFIESDNDTRLARRILRDINYRGRTLDSVLFQYKKFVKPAYDKWVYPQRKRADIIVPWGEIEKAQTPGVLSQMPALKMVSQYIEQFFIQRPYKKISSMNNFQISADLDYQKGSFELTTKIQMNNPSNTPPVPLILFPKLDQSIVDECINQAGGDIGKVAELLAMSVGPLNYDDEDELLNNSEDGRTSESSEDNCNIPQNTLQAQPLPPSINEKWEELKKKLSSEEIQVIEDVFRLKLHQMVETLSQELFTK</sequence>
<dbReference type="EMBL" id="DS571176">
    <property type="protein sequence ID" value="EAL45913.2"/>
    <property type="molecule type" value="Genomic_DNA"/>
</dbReference>